<evidence type="ECO:0000259" key="8">
    <source>
        <dbReference type="Pfam" id="PF03918"/>
    </source>
</evidence>
<keyword evidence="10" id="KW-1185">Reference proteome</keyword>
<dbReference type="OrthoDB" id="9804975at2"/>
<evidence type="ECO:0000256" key="6">
    <source>
        <dbReference type="ARBA" id="ARBA00023004"/>
    </source>
</evidence>
<keyword evidence="7" id="KW-0472">Membrane</keyword>
<dbReference type="EMBL" id="CP032125">
    <property type="protein sequence ID" value="AXX98223.1"/>
    <property type="molecule type" value="Genomic_DNA"/>
</dbReference>
<dbReference type="GO" id="GO:0046872">
    <property type="term" value="F:metal ion binding"/>
    <property type="evidence" value="ECO:0007669"/>
    <property type="project" value="UniProtKB-KW"/>
</dbReference>
<protein>
    <recommendedName>
        <fullName evidence="7">Cytochrome c-type biogenesis protein</fullName>
    </recommendedName>
</protein>
<keyword evidence="7" id="KW-1133">Transmembrane helix</keyword>
<evidence type="ECO:0000256" key="3">
    <source>
        <dbReference type="ARBA" id="ARBA00022723"/>
    </source>
</evidence>
<dbReference type="InterPro" id="IPR038297">
    <property type="entry name" value="CcmH/CycL/NrfF/Ccl2_sf"/>
</dbReference>
<dbReference type="InterPro" id="IPR051263">
    <property type="entry name" value="C-type_cytochrome_biogenesis"/>
</dbReference>
<gene>
    <name evidence="9" type="ORF">BAR1_09955</name>
</gene>
<evidence type="ECO:0000256" key="5">
    <source>
        <dbReference type="ARBA" id="ARBA00022748"/>
    </source>
</evidence>
<accession>A0A347UH95</accession>
<comment type="similarity">
    <text evidence="1 7">Belongs to the CcmH/CycL/Ccl2/NrfF family.</text>
</comment>
<evidence type="ECO:0000256" key="1">
    <source>
        <dbReference type="ARBA" id="ARBA00010342"/>
    </source>
</evidence>
<feature type="signal peptide" evidence="7">
    <location>
        <begin position="1"/>
        <end position="17"/>
    </location>
</feature>
<dbReference type="PANTHER" id="PTHR47870">
    <property type="entry name" value="CYTOCHROME C-TYPE BIOGENESIS PROTEIN CCMH"/>
    <property type="match status" value="1"/>
</dbReference>
<dbReference type="KEGG" id="pamo:BAR1_09955"/>
<keyword evidence="4 7" id="KW-0732">Signal</keyword>
<dbReference type="GO" id="GO:0017004">
    <property type="term" value="P:cytochrome complex assembly"/>
    <property type="evidence" value="ECO:0007669"/>
    <property type="project" value="UniProtKB-KW"/>
</dbReference>
<keyword evidence="6 7" id="KW-0408">Iron</keyword>
<keyword evidence="2 7" id="KW-0349">Heme</keyword>
<feature type="domain" description="CcmH/CycL/Ccl2/NrfF N-terminal" evidence="8">
    <location>
        <begin position="6"/>
        <end position="148"/>
    </location>
</feature>
<name>A0A347UH95_9RHOB</name>
<dbReference type="PANTHER" id="PTHR47870:SF1">
    <property type="entry name" value="CYTOCHROME C-TYPE BIOGENESIS PROTEIN CCMH"/>
    <property type="match status" value="1"/>
</dbReference>
<evidence type="ECO:0000256" key="4">
    <source>
        <dbReference type="ARBA" id="ARBA00022729"/>
    </source>
</evidence>
<reference evidence="9 10" key="1">
    <citation type="submission" date="2018-09" db="EMBL/GenBank/DDBJ databases">
        <title>Profundibacter amoris BAR1 gen. nov., sp. nov., a new member of the Roseobacter clade isolated at Lokis Castle Vent Field on the Arctic Mid-Oceanic Ridge.</title>
        <authorList>
            <person name="Le Moine Bauer S."/>
            <person name="Sjoeberg A.G."/>
            <person name="L'Haridon S."/>
            <person name="Stokke R."/>
            <person name="Roalkvam I."/>
            <person name="Steen I.H."/>
            <person name="Dahle H."/>
        </authorList>
    </citation>
    <scope>NUCLEOTIDE SEQUENCE [LARGE SCALE GENOMIC DNA]</scope>
    <source>
        <strain evidence="9 10">BAR1</strain>
    </source>
</reference>
<evidence type="ECO:0000313" key="10">
    <source>
        <dbReference type="Proteomes" id="UP000261704"/>
    </source>
</evidence>
<sequence>MRYLILILAFLASPALAVQPDEILDDPVLEARARELGQELRCVVCQGENIDESNAGIARDLRILVRERLKEGESNQEILDFVVSRYGEYVLMRPTWGGANIILYVAGPVLLLLAMITGFFYLRGRATAQTAAGAALSKEEENRLAEILKE</sequence>
<evidence type="ECO:0000256" key="2">
    <source>
        <dbReference type="ARBA" id="ARBA00022617"/>
    </source>
</evidence>
<comment type="function">
    <text evidence="7">Possible subunit of a heme lyase.</text>
</comment>
<keyword evidence="7" id="KW-0812">Transmembrane</keyword>
<keyword evidence="5" id="KW-0201">Cytochrome c-type biogenesis</keyword>
<dbReference type="RefSeq" id="WP_118942879.1">
    <property type="nucleotide sequence ID" value="NZ_CP032125.1"/>
</dbReference>
<organism evidence="9 10">
    <name type="scientific">Profundibacter amoris</name>
    <dbReference type="NCBI Taxonomy" id="2171755"/>
    <lineage>
        <taxon>Bacteria</taxon>
        <taxon>Pseudomonadati</taxon>
        <taxon>Pseudomonadota</taxon>
        <taxon>Alphaproteobacteria</taxon>
        <taxon>Rhodobacterales</taxon>
        <taxon>Paracoccaceae</taxon>
        <taxon>Profundibacter</taxon>
    </lineage>
</organism>
<evidence type="ECO:0000256" key="7">
    <source>
        <dbReference type="RuleBase" id="RU364112"/>
    </source>
</evidence>
<dbReference type="Gene3D" id="1.10.8.640">
    <property type="entry name" value="Cytochrome C biogenesis protein"/>
    <property type="match status" value="1"/>
</dbReference>
<dbReference type="CDD" id="cd16378">
    <property type="entry name" value="CcmH_N"/>
    <property type="match status" value="1"/>
</dbReference>
<evidence type="ECO:0000313" key="9">
    <source>
        <dbReference type="EMBL" id="AXX98223.1"/>
    </source>
</evidence>
<dbReference type="AlphaFoldDB" id="A0A347UH95"/>
<dbReference type="InterPro" id="IPR005616">
    <property type="entry name" value="CcmH/CycL/Ccl2/NrfF_N"/>
</dbReference>
<proteinExistence type="inferred from homology"/>
<dbReference type="GO" id="GO:0005886">
    <property type="term" value="C:plasma membrane"/>
    <property type="evidence" value="ECO:0007669"/>
    <property type="project" value="TreeGrafter"/>
</dbReference>
<feature type="transmembrane region" description="Helical" evidence="7">
    <location>
        <begin position="101"/>
        <end position="122"/>
    </location>
</feature>
<dbReference type="Proteomes" id="UP000261704">
    <property type="component" value="Chromosome"/>
</dbReference>
<feature type="chain" id="PRO_5016482957" description="Cytochrome c-type biogenesis protein" evidence="7">
    <location>
        <begin position="18"/>
        <end position="150"/>
    </location>
</feature>
<keyword evidence="3 7" id="KW-0479">Metal-binding</keyword>
<dbReference type="Pfam" id="PF03918">
    <property type="entry name" value="CcmH"/>
    <property type="match status" value="1"/>
</dbReference>